<evidence type="ECO:0000259" key="1">
    <source>
        <dbReference type="PROSITE" id="PS51272"/>
    </source>
</evidence>
<organism evidence="2">
    <name type="scientific">marine metagenome</name>
    <dbReference type="NCBI Taxonomy" id="408172"/>
    <lineage>
        <taxon>unclassified sequences</taxon>
        <taxon>metagenomes</taxon>
        <taxon>ecological metagenomes</taxon>
    </lineage>
</organism>
<accession>A0A383BI60</accession>
<feature type="domain" description="SLH" evidence="1">
    <location>
        <begin position="26"/>
        <end position="84"/>
    </location>
</feature>
<dbReference type="InterPro" id="IPR001119">
    <property type="entry name" value="SLH_dom"/>
</dbReference>
<sequence length="84" mass="8893">PATVTTTGTAVRDALGLHSSYFDIDVTPRYADVDVGHPFAGEILGLTELGITTGCTETEFCPSDFVTREQMAAFLVRGLTLPTG</sequence>
<dbReference type="Pfam" id="PF00395">
    <property type="entry name" value="SLH"/>
    <property type="match status" value="1"/>
</dbReference>
<dbReference type="EMBL" id="UINC01200306">
    <property type="protein sequence ID" value="SVE19128.1"/>
    <property type="molecule type" value="Genomic_DNA"/>
</dbReference>
<dbReference type="AlphaFoldDB" id="A0A383BI60"/>
<dbReference type="PROSITE" id="PS51272">
    <property type="entry name" value="SLH"/>
    <property type="match status" value="1"/>
</dbReference>
<protein>
    <recommendedName>
        <fullName evidence="1">SLH domain-containing protein</fullName>
    </recommendedName>
</protein>
<feature type="non-terminal residue" evidence="2">
    <location>
        <position position="1"/>
    </location>
</feature>
<name>A0A383BI60_9ZZZZ</name>
<evidence type="ECO:0000313" key="2">
    <source>
        <dbReference type="EMBL" id="SVE19128.1"/>
    </source>
</evidence>
<gene>
    <name evidence="2" type="ORF">METZ01_LOCUS471982</name>
</gene>
<proteinExistence type="predicted"/>
<reference evidence="2" key="1">
    <citation type="submission" date="2018-05" db="EMBL/GenBank/DDBJ databases">
        <authorList>
            <person name="Lanie J.A."/>
            <person name="Ng W.-L."/>
            <person name="Kazmierczak K.M."/>
            <person name="Andrzejewski T.M."/>
            <person name="Davidsen T.M."/>
            <person name="Wayne K.J."/>
            <person name="Tettelin H."/>
            <person name="Glass J.I."/>
            <person name="Rusch D."/>
            <person name="Podicherti R."/>
            <person name="Tsui H.-C.T."/>
            <person name="Winkler M.E."/>
        </authorList>
    </citation>
    <scope>NUCLEOTIDE SEQUENCE</scope>
</reference>